<dbReference type="PANTHER" id="PTHR34615">
    <property type="entry name" value="PX DOMAIN-CONTAINING PROTEIN"/>
    <property type="match status" value="1"/>
</dbReference>
<dbReference type="VEuPathDB" id="FungiDB:H257_07183"/>
<dbReference type="PANTHER" id="PTHR34615:SF1">
    <property type="entry name" value="PX DOMAIN-CONTAINING PROTEIN"/>
    <property type="match status" value="1"/>
</dbReference>
<sequence>MVLAQKDLALLLAHAKTKRQRRFVSAVIAAQVVERPLIPDVRFDLNAMSDANALLEFRFDVAGVQQLGFLLGLPAVVITTARNRVLRDEAICILLSRMAFPTRLFDMARTFGRSRPVLCDVFLHVLNEIYDRWNHLLYFNYKLLQRNVDRYCAAIHRKVTVPDGLCAHFFGPIEGRRHDTTMLRERRLLGYLANHPEVFSRKVIYGDPAYGVSEHMLSGFKGNGLSTMQRDFNKWMSRLELFQLQCF</sequence>
<protein>
    <recommendedName>
        <fullName evidence="3">DDE Tnp4 domain-containing protein</fullName>
    </recommendedName>
</protein>
<feature type="domain" description="DDE Tnp4" evidence="3">
    <location>
        <begin position="159"/>
        <end position="240"/>
    </location>
</feature>
<dbReference type="AlphaFoldDB" id="W4GM71"/>
<dbReference type="InterPro" id="IPR027806">
    <property type="entry name" value="HARBI1_dom"/>
</dbReference>
<evidence type="ECO:0000256" key="1">
    <source>
        <dbReference type="ARBA" id="ARBA00001968"/>
    </source>
</evidence>
<comment type="cofactor">
    <cofactor evidence="1">
        <name>a divalent metal cation</name>
        <dbReference type="ChEBI" id="CHEBI:60240"/>
    </cofactor>
</comment>
<evidence type="ECO:0000313" key="4">
    <source>
        <dbReference type="EMBL" id="ETV79988.1"/>
    </source>
</evidence>
<reference evidence="4" key="1">
    <citation type="submission" date="2013-12" db="EMBL/GenBank/DDBJ databases">
        <title>The Genome Sequence of Aphanomyces astaci APO3.</title>
        <authorList>
            <consortium name="The Broad Institute Genomics Platform"/>
            <person name="Russ C."/>
            <person name="Tyler B."/>
            <person name="van West P."/>
            <person name="Dieguez-Uribeondo J."/>
            <person name="Young S.K."/>
            <person name="Zeng Q."/>
            <person name="Gargeya S."/>
            <person name="Fitzgerald M."/>
            <person name="Abouelleil A."/>
            <person name="Alvarado L."/>
            <person name="Chapman S.B."/>
            <person name="Gainer-Dewar J."/>
            <person name="Goldberg J."/>
            <person name="Griggs A."/>
            <person name="Gujja S."/>
            <person name="Hansen M."/>
            <person name="Howarth C."/>
            <person name="Imamovic A."/>
            <person name="Ireland A."/>
            <person name="Larimer J."/>
            <person name="McCowan C."/>
            <person name="Murphy C."/>
            <person name="Pearson M."/>
            <person name="Poon T.W."/>
            <person name="Priest M."/>
            <person name="Roberts A."/>
            <person name="Saif S."/>
            <person name="Shea T."/>
            <person name="Sykes S."/>
            <person name="Wortman J."/>
            <person name="Nusbaum C."/>
            <person name="Birren B."/>
        </authorList>
    </citation>
    <scope>NUCLEOTIDE SEQUENCE [LARGE SCALE GENOMIC DNA]</scope>
    <source>
        <strain evidence="4">APO3</strain>
    </source>
</reference>
<evidence type="ECO:0000256" key="2">
    <source>
        <dbReference type="ARBA" id="ARBA00022723"/>
    </source>
</evidence>
<proteinExistence type="predicted"/>
<dbReference type="RefSeq" id="XP_009830924.1">
    <property type="nucleotide sequence ID" value="XM_009832622.1"/>
</dbReference>
<keyword evidence="2" id="KW-0479">Metal-binding</keyword>
<organism evidence="4">
    <name type="scientific">Aphanomyces astaci</name>
    <name type="common">Crayfish plague agent</name>
    <dbReference type="NCBI Taxonomy" id="112090"/>
    <lineage>
        <taxon>Eukaryota</taxon>
        <taxon>Sar</taxon>
        <taxon>Stramenopiles</taxon>
        <taxon>Oomycota</taxon>
        <taxon>Saprolegniomycetes</taxon>
        <taxon>Saprolegniales</taxon>
        <taxon>Verrucalvaceae</taxon>
        <taxon>Aphanomyces</taxon>
    </lineage>
</organism>
<name>W4GM71_APHAT</name>
<dbReference type="EMBL" id="KI913127">
    <property type="protein sequence ID" value="ETV79988.1"/>
    <property type="molecule type" value="Genomic_DNA"/>
</dbReference>
<dbReference type="GO" id="GO:0046872">
    <property type="term" value="F:metal ion binding"/>
    <property type="evidence" value="ECO:0007669"/>
    <property type="project" value="UniProtKB-KW"/>
</dbReference>
<gene>
    <name evidence="4" type="ORF">H257_07183</name>
</gene>
<evidence type="ECO:0000259" key="3">
    <source>
        <dbReference type="Pfam" id="PF13359"/>
    </source>
</evidence>
<dbReference type="Pfam" id="PF13359">
    <property type="entry name" value="DDE_Tnp_4"/>
    <property type="match status" value="1"/>
</dbReference>
<accession>W4GM71</accession>
<dbReference type="GeneID" id="20809179"/>